<keyword evidence="3" id="KW-0378">Hydrolase</keyword>
<evidence type="ECO:0000313" key="9">
    <source>
        <dbReference type="Proteomes" id="UP000297725"/>
    </source>
</evidence>
<evidence type="ECO:0000256" key="2">
    <source>
        <dbReference type="ARBA" id="ARBA00022723"/>
    </source>
</evidence>
<dbReference type="AlphaFoldDB" id="A0AAJ5EGG1"/>
<evidence type="ECO:0000256" key="3">
    <source>
        <dbReference type="ARBA" id="ARBA00022801"/>
    </source>
</evidence>
<dbReference type="RefSeq" id="WP_135253698.1">
    <property type="nucleotide sequence ID" value="NZ_CP038865.1"/>
</dbReference>
<dbReference type="InterPro" id="IPR006879">
    <property type="entry name" value="YdjC-like"/>
</dbReference>
<evidence type="ECO:0000313" key="8">
    <source>
        <dbReference type="Proteomes" id="UP000296883"/>
    </source>
</evidence>
<dbReference type="GO" id="GO:0000272">
    <property type="term" value="P:polysaccharide catabolic process"/>
    <property type="evidence" value="ECO:0007669"/>
    <property type="project" value="InterPro"/>
</dbReference>
<dbReference type="CDD" id="cd10803">
    <property type="entry name" value="YdjC_EF3048_like"/>
    <property type="match status" value="1"/>
</dbReference>
<reference evidence="7 9" key="1">
    <citation type="submission" date="2019-03" db="EMBL/GenBank/DDBJ databases">
        <title>Vagococcus sp. was isolated fron gut of Carduelis flavirostris.</title>
        <authorList>
            <person name="Ge Y."/>
        </authorList>
    </citation>
    <scope>NUCLEOTIDE SEQUENCE [LARGE SCALE GENOMIC DNA]</scope>
    <source>
        <strain evidence="7 9">CF-210</strain>
    </source>
</reference>
<dbReference type="InterPro" id="IPR022948">
    <property type="entry name" value="COD_ChbG_bac"/>
</dbReference>
<dbReference type="Pfam" id="PF04794">
    <property type="entry name" value="YdjC"/>
    <property type="match status" value="1"/>
</dbReference>
<keyword evidence="4" id="KW-0460">Magnesium</keyword>
<dbReference type="EMBL" id="SRHU01000008">
    <property type="protein sequence ID" value="TFZ42817.1"/>
    <property type="molecule type" value="Genomic_DNA"/>
</dbReference>
<keyword evidence="2" id="KW-0479">Metal-binding</keyword>
<dbReference type="PANTHER" id="PTHR31609:SF1">
    <property type="entry name" value="CARBOHYDRATE DEACETYLASE"/>
    <property type="match status" value="1"/>
</dbReference>
<name>A0AAJ5EGG1_9ENTE</name>
<proteinExistence type="predicted"/>
<sequence>MTKLIINADDFGYSKAINYGIIETHQEGVLSSTTMMANMPGLAHAATLAKEHPNLGIGAHLVLTSGQPMLNYSHLTQSNGDFITRKQLNKQLDSLDLELVYEEWEAQIQQLQRVGIRLTHLDTHHYVHGLGELWQPMEQLAKKYQLPIRNCLNVKEHLTDTKIAPAEELWLMFIHEKMKQMTQPYSVVRDELLSIIDEEAKHYATCSVVEANCHPGFLDETIMFGSSFTHARMREVELLCDPLLKTILENHGYELVTYKDI</sequence>
<dbReference type="EMBL" id="CP038865">
    <property type="protein sequence ID" value="QCA28427.1"/>
    <property type="molecule type" value="Genomic_DNA"/>
</dbReference>
<reference evidence="6 8" key="2">
    <citation type="journal article" date="2020" name="Int. J. Syst. Evol. Microbiol.">
        <title>Vagococcus xieshaowenii sp. nov., isolated from snow finch (Montifringilla taczanowskii) cloacal content.</title>
        <authorList>
            <person name="Ge Y."/>
            <person name="Yang J."/>
            <person name="Lai X.H."/>
            <person name="Zhang G."/>
            <person name="Jin D."/>
            <person name="Lu S."/>
            <person name="Wang B."/>
            <person name="Huang Y."/>
            <person name="Huang Y."/>
            <person name="Ren Z."/>
            <person name="Zhang X."/>
            <person name="Xu J."/>
        </authorList>
    </citation>
    <scope>NUCLEOTIDE SEQUENCE [LARGE SCALE GENOMIC DNA]</scope>
    <source>
        <strain evidence="8">personal::cf-49</strain>
        <strain evidence="6">Personal::cf-49</strain>
    </source>
</reference>
<evidence type="ECO:0000256" key="5">
    <source>
        <dbReference type="ARBA" id="ARBA00023277"/>
    </source>
</evidence>
<dbReference type="Proteomes" id="UP000296883">
    <property type="component" value="Chromosome"/>
</dbReference>
<dbReference type="GO" id="GO:0016811">
    <property type="term" value="F:hydrolase activity, acting on carbon-nitrogen (but not peptide) bonds, in linear amides"/>
    <property type="evidence" value="ECO:0007669"/>
    <property type="project" value="InterPro"/>
</dbReference>
<keyword evidence="8" id="KW-1185">Reference proteome</keyword>
<dbReference type="GO" id="GO:0046872">
    <property type="term" value="F:metal ion binding"/>
    <property type="evidence" value="ECO:0007669"/>
    <property type="project" value="UniProtKB-KW"/>
</dbReference>
<dbReference type="InterPro" id="IPR011330">
    <property type="entry name" value="Glyco_hydro/deAcase_b/a-brl"/>
</dbReference>
<evidence type="ECO:0000256" key="1">
    <source>
        <dbReference type="ARBA" id="ARBA00001946"/>
    </source>
</evidence>
<evidence type="ECO:0000256" key="4">
    <source>
        <dbReference type="ARBA" id="ARBA00022842"/>
    </source>
</evidence>
<evidence type="ECO:0000313" key="6">
    <source>
        <dbReference type="EMBL" id="QCA28427.1"/>
    </source>
</evidence>
<dbReference type="Proteomes" id="UP000297725">
    <property type="component" value="Unassembled WGS sequence"/>
</dbReference>
<dbReference type="SUPFAM" id="SSF88713">
    <property type="entry name" value="Glycoside hydrolase/deacetylase"/>
    <property type="match status" value="1"/>
</dbReference>
<organism evidence="7 9">
    <name type="scientific">Vagococcus xieshaowenii</name>
    <dbReference type="NCBI Taxonomy" id="2562451"/>
    <lineage>
        <taxon>Bacteria</taxon>
        <taxon>Bacillati</taxon>
        <taxon>Bacillota</taxon>
        <taxon>Bacilli</taxon>
        <taxon>Lactobacillales</taxon>
        <taxon>Enterococcaceae</taxon>
        <taxon>Vagococcus</taxon>
    </lineage>
</organism>
<comment type="cofactor">
    <cofactor evidence="1">
        <name>Mg(2+)</name>
        <dbReference type="ChEBI" id="CHEBI:18420"/>
    </cofactor>
</comment>
<protein>
    <submittedName>
        <fullName evidence="7">Carbohydrate deacetylase</fullName>
    </submittedName>
</protein>
<dbReference type="GO" id="GO:0019213">
    <property type="term" value="F:deacetylase activity"/>
    <property type="evidence" value="ECO:0007669"/>
    <property type="project" value="TreeGrafter"/>
</dbReference>
<evidence type="ECO:0000313" key="7">
    <source>
        <dbReference type="EMBL" id="TFZ42817.1"/>
    </source>
</evidence>
<gene>
    <name evidence="7" type="ORF">E4031_02200</name>
    <name evidence="6" type="ORF">E4Z98_03540</name>
</gene>
<keyword evidence="5" id="KW-0119">Carbohydrate metabolism</keyword>
<accession>A0AAJ5EGG1</accession>
<dbReference type="PANTHER" id="PTHR31609">
    <property type="entry name" value="YDJC DEACETYLASE FAMILY MEMBER"/>
    <property type="match status" value="1"/>
</dbReference>
<dbReference type="Gene3D" id="3.20.20.370">
    <property type="entry name" value="Glycoside hydrolase/deacetylase"/>
    <property type="match status" value="1"/>
</dbReference>